<dbReference type="InterPro" id="IPR012337">
    <property type="entry name" value="RNaseH-like_sf"/>
</dbReference>
<evidence type="ECO:0000313" key="1">
    <source>
        <dbReference type="EMBL" id="EYA11864.1"/>
    </source>
</evidence>
<gene>
    <name evidence="1" type="ORF">M104_5024</name>
</gene>
<dbReference type="AlphaFoldDB" id="A0AAN4SG44"/>
<proteinExistence type="predicted"/>
<comment type="caution">
    <text evidence="1">The sequence shown here is derived from an EMBL/GenBank/DDBJ whole genome shotgun (WGS) entry which is preliminary data.</text>
</comment>
<name>A0AAN4SG44_BACFG</name>
<dbReference type="Proteomes" id="UP000022433">
    <property type="component" value="Unassembled WGS sequence"/>
</dbReference>
<sequence>MANQGLENSTPDRKEVLALDIATHTGYFSVHEAGTWNFTESRRRNSNKMHGAFRTVLVSFIRAHGIRRVVAEDVSVNRHFYDMRRLSELRGILLEVCDSLELPEPEFVNPAVLKKWATGDGHATKAQMVAACKERYGVIPVDDNAADACHLFHYYIRRHRL</sequence>
<protein>
    <submittedName>
        <fullName evidence="1">Uncharacterized protein</fullName>
    </submittedName>
</protein>
<evidence type="ECO:0000313" key="2">
    <source>
        <dbReference type="Proteomes" id="UP000022433"/>
    </source>
</evidence>
<dbReference type="InterPro" id="IPR036397">
    <property type="entry name" value="RNaseH_sf"/>
</dbReference>
<reference evidence="1 2" key="1">
    <citation type="submission" date="2014-02" db="EMBL/GenBank/DDBJ databases">
        <authorList>
            <person name="Sears C."/>
            <person name="Carroll K."/>
            <person name="Sack B.R."/>
            <person name="Qadri F."/>
            <person name="Myers L.L."/>
            <person name="Chung G.-T."/>
            <person name="Escheverria P."/>
            <person name="Fraser C.M."/>
            <person name="Sadzewicz L."/>
            <person name="Shefchek K.A."/>
            <person name="Tallon L."/>
            <person name="Das S.P."/>
            <person name="Daugherty S."/>
            <person name="Mongodin E.F."/>
        </authorList>
    </citation>
    <scope>NUCLEOTIDE SEQUENCE [LARGE SCALE GENOMIC DNA]</scope>
    <source>
        <strain evidence="1 2">1007-1-F #10</strain>
    </source>
</reference>
<dbReference type="SUPFAM" id="SSF53098">
    <property type="entry name" value="Ribonuclease H-like"/>
    <property type="match status" value="1"/>
</dbReference>
<accession>A0AAN4SG44</accession>
<dbReference type="EMBL" id="JGEA01000073">
    <property type="protein sequence ID" value="EYA11864.1"/>
    <property type="molecule type" value="Genomic_DNA"/>
</dbReference>
<dbReference type="GO" id="GO:0003676">
    <property type="term" value="F:nucleic acid binding"/>
    <property type="evidence" value="ECO:0007669"/>
    <property type="project" value="InterPro"/>
</dbReference>
<dbReference type="Gene3D" id="3.30.420.10">
    <property type="entry name" value="Ribonuclease H-like superfamily/Ribonuclease H"/>
    <property type="match status" value="1"/>
</dbReference>
<organism evidence="1 2">
    <name type="scientific">Bacteroides fragilis str. 1007-1-F #10</name>
    <dbReference type="NCBI Taxonomy" id="1339295"/>
    <lineage>
        <taxon>Bacteria</taxon>
        <taxon>Pseudomonadati</taxon>
        <taxon>Bacteroidota</taxon>
        <taxon>Bacteroidia</taxon>
        <taxon>Bacteroidales</taxon>
        <taxon>Bacteroidaceae</taxon>
        <taxon>Bacteroides</taxon>
    </lineage>
</organism>
<dbReference type="RefSeq" id="WP_032534321.1">
    <property type="nucleotide sequence ID" value="NZ_JGEA01000073.1"/>
</dbReference>